<accession>W6AAJ0</accession>
<dbReference type="KEGG" id="ssab:SSABA_v1c04580"/>
<gene>
    <name evidence="2" type="ORF">SSABA_v1c04580</name>
</gene>
<dbReference type="EMBL" id="CP006934">
    <property type="protein sequence ID" value="AHI53865.1"/>
    <property type="molecule type" value="Genomic_DNA"/>
</dbReference>
<dbReference type="STRING" id="1276257.SSABA_v1c04580"/>
<evidence type="ECO:0000256" key="1">
    <source>
        <dbReference type="SAM" id="SignalP"/>
    </source>
</evidence>
<dbReference type="HOGENOM" id="CLU_844427_0_0_14"/>
<protein>
    <recommendedName>
        <fullName evidence="4">Lipoprotein</fullName>
    </recommendedName>
</protein>
<feature type="chain" id="PRO_5004875722" description="Lipoprotein" evidence="1">
    <location>
        <begin position="24"/>
        <end position="346"/>
    </location>
</feature>
<dbReference type="InterPro" id="IPR054816">
    <property type="entry name" value="Lipoprotein_mollicutes-type_CS"/>
</dbReference>
<evidence type="ECO:0000313" key="2">
    <source>
        <dbReference type="EMBL" id="AHI53865.1"/>
    </source>
</evidence>
<dbReference type="Proteomes" id="UP000019265">
    <property type="component" value="Chromosome"/>
</dbReference>
<name>W6AAJ0_9MOLU</name>
<dbReference type="RefSeq" id="WP_025251006.1">
    <property type="nucleotide sequence ID" value="NZ_CP006934.1"/>
</dbReference>
<keyword evidence="3" id="KW-1185">Reference proteome</keyword>
<dbReference type="AlphaFoldDB" id="W6AAJ0"/>
<reference evidence="2 3" key="1">
    <citation type="journal article" date="2014" name="Genome Biol. Evol.">
        <title>Molecular evolution of the substrate utilization strategies and putative virulence factors in mosquito-associated Spiroplasma species.</title>
        <authorList>
            <person name="Chang T.H."/>
            <person name="Lo W.S."/>
            <person name="Ku C."/>
            <person name="Chen L.L."/>
            <person name="Kuo C.H."/>
        </authorList>
    </citation>
    <scope>NUCLEOTIDE SEQUENCE [LARGE SCALE GENOMIC DNA]</scope>
    <source>
        <strain evidence="2">Ar-1343</strain>
    </source>
</reference>
<proteinExistence type="predicted"/>
<feature type="signal peptide" evidence="1">
    <location>
        <begin position="1"/>
        <end position="23"/>
    </location>
</feature>
<sequence length="346" mass="37962">MKKLLAILGSASIIATSGISAVACETTVDDKDDRIKEGALDDVCKITNIIANRHYSTSEQVSAGVAAGLKPNPKLLGNENVTELDVIAGINQMNGTAIKESDVTIEFKDKDKKLATVTANEGSKFTGEANFQVNKDAKFEDLIKNKDLGTIFIPESMPFPPEPNSSGVVKKLVPQLTILMEFIGDRNRELEYITDAISLLSFKETIGNTKQVIEETRAVVTLPKNQIITGGVEFSYKTKTDNRPGIKELVKVTDLGELANDDSETIIKAVYAKNKTTLKSYKEEEILDAINVTIEAKKSFIEFKAGNNKFLGHDPASFSVINGALEEGEKFKREDYQLDITYTVKK</sequence>
<dbReference type="OrthoDB" id="387663at2"/>
<keyword evidence="1" id="KW-0732">Signal</keyword>
<dbReference type="PROSITE" id="PS51257">
    <property type="entry name" value="PROKAR_LIPOPROTEIN"/>
    <property type="match status" value="1"/>
</dbReference>
<dbReference type="PATRIC" id="fig|1276257.3.peg.469"/>
<organism evidence="2 3">
    <name type="scientific">Spiroplasma sabaudiense Ar-1343</name>
    <dbReference type="NCBI Taxonomy" id="1276257"/>
    <lineage>
        <taxon>Bacteria</taxon>
        <taxon>Bacillati</taxon>
        <taxon>Mycoplasmatota</taxon>
        <taxon>Mollicutes</taxon>
        <taxon>Entomoplasmatales</taxon>
        <taxon>Spiroplasmataceae</taxon>
        <taxon>Spiroplasma</taxon>
    </lineage>
</organism>
<evidence type="ECO:0000313" key="3">
    <source>
        <dbReference type="Proteomes" id="UP000019265"/>
    </source>
</evidence>
<evidence type="ECO:0008006" key="4">
    <source>
        <dbReference type="Google" id="ProtNLM"/>
    </source>
</evidence>
<dbReference type="NCBIfam" id="NF038029">
    <property type="entry name" value="LP_plasma"/>
    <property type="match status" value="1"/>
</dbReference>